<evidence type="ECO:0000256" key="1">
    <source>
        <dbReference type="SAM" id="Phobius"/>
    </source>
</evidence>
<comment type="caution">
    <text evidence="2">The sequence shown here is derived from an EMBL/GenBank/DDBJ whole genome shotgun (WGS) entry which is preliminary data.</text>
</comment>
<keyword evidence="3" id="KW-1185">Reference proteome</keyword>
<sequence>MEGSRQLRAARAALFAALCATLSTTSHVLLSRTPLPLPLVGVVFTAMFLIAFATGRRERSLWAIAALMVPLELAADTLFTSGQRTCYGPGGGPVTGPLRSFGVDVICGGGRVGTLLPGDPVQAAVHPALPWALLSAHLAIGLLASWWLRRGETAVQQSLRAAASFAFRPLARAAAVLYGRFTEPQPRVTPAGAAGPRRPPSLTVAHCLVRRGPPRPVAA</sequence>
<feature type="transmembrane region" description="Helical" evidence="1">
    <location>
        <begin position="128"/>
        <end position="148"/>
    </location>
</feature>
<dbReference type="EMBL" id="JAAGKO020000015">
    <property type="protein sequence ID" value="MDI5963604.1"/>
    <property type="molecule type" value="Genomic_DNA"/>
</dbReference>
<feature type="transmembrane region" description="Helical" evidence="1">
    <location>
        <begin position="12"/>
        <end position="30"/>
    </location>
</feature>
<keyword evidence="1" id="KW-1133">Transmembrane helix</keyword>
<name>A0ABT6W025_9ACTN</name>
<accession>A0ABT6W025</accession>
<evidence type="ECO:0000313" key="2">
    <source>
        <dbReference type="EMBL" id="MDI5963604.1"/>
    </source>
</evidence>
<protein>
    <recommendedName>
        <fullName evidence="4">Integral membrane protein</fullName>
    </recommendedName>
</protein>
<evidence type="ECO:0000313" key="3">
    <source>
        <dbReference type="Proteomes" id="UP001156398"/>
    </source>
</evidence>
<gene>
    <name evidence="2" type="ORF">POF43_012910</name>
</gene>
<feature type="transmembrane region" description="Helical" evidence="1">
    <location>
        <begin position="36"/>
        <end position="54"/>
    </location>
</feature>
<proteinExistence type="predicted"/>
<keyword evidence="1" id="KW-0472">Membrane</keyword>
<dbReference type="RefSeq" id="WP_271322156.1">
    <property type="nucleotide sequence ID" value="NZ_JAAGKO020000015.1"/>
</dbReference>
<feature type="transmembrane region" description="Helical" evidence="1">
    <location>
        <begin position="61"/>
        <end position="79"/>
    </location>
</feature>
<keyword evidence="1" id="KW-0812">Transmembrane</keyword>
<dbReference type="Proteomes" id="UP001156398">
    <property type="component" value="Unassembled WGS sequence"/>
</dbReference>
<evidence type="ECO:0008006" key="4">
    <source>
        <dbReference type="Google" id="ProtNLM"/>
    </source>
</evidence>
<organism evidence="2 3">
    <name type="scientific">Streptantibioticus silvisoli</name>
    <dbReference type="NCBI Taxonomy" id="2705255"/>
    <lineage>
        <taxon>Bacteria</taxon>
        <taxon>Bacillati</taxon>
        <taxon>Actinomycetota</taxon>
        <taxon>Actinomycetes</taxon>
        <taxon>Kitasatosporales</taxon>
        <taxon>Streptomycetaceae</taxon>
        <taxon>Streptantibioticus</taxon>
    </lineage>
</organism>
<reference evidence="2 3" key="1">
    <citation type="submission" date="2023-05" db="EMBL/GenBank/DDBJ databases">
        <title>Streptantibioticus silvisoli sp. nov., acidotolerant actinomycetes 1 from pine litter.</title>
        <authorList>
            <person name="Swiecimska M."/>
            <person name="Golinska P."/>
            <person name="Sangal V."/>
            <person name="Wachnowicz B."/>
            <person name="Goodfellow M."/>
        </authorList>
    </citation>
    <scope>NUCLEOTIDE SEQUENCE [LARGE SCALE GENOMIC DNA]</scope>
    <source>
        <strain evidence="2 3">SL54</strain>
    </source>
</reference>